<dbReference type="EC" id="2.7.13.3" evidence="3"/>
<comment type="catalytic activity">
    <reaction evidence="1">
        <text>ATP + protein L-histidine = ADP + protein N-phospho-L-histidine.</text>
        <dbReference type="EC" id="2.7.13.3"/>
    </reaction>
</comment>
<dbReference type="PANTHER" id="PTHR43711">
    <property type="entry name" value="TWO-COMPONENT HISTIDINE KINASE"/>
    <property type="match status" value="1"/>
</dbReference>
<reference evidence="11 12" key="1">
    <citation type="submission" date="2018-10" db="EMBL/GenBank/DDBJ databases">
        <title>Genomic Encyclopedia of Archaeal and Bacterial Type Strains, Phase II (KMG-II): from individual species to whole genera.</title>
        <authorList>
            <person name="Goeker M."/>
        </authorList>
    </citation>
    <scope>NUCLEOTIDE SEQUENCE [LARGE SCALE GENOMIC DNA]</scope>
    <source>
        <strain evidence="11 12">DSM 235</strain>
    </source>
</reference>
<feature type="domain" description="Histidine kinase" evidence="9">
    <location>
        <begin position="263"/>
        <end position="479"/>
    </location>
</feature>
<keyword evidence="12" id="KW-1185">Reference proteome</keyword>
<protein>
    <recommendedName>
        <fullName evidence="3">histidine kinase</fullName>
        <ecNumber evidence="3">2.7.13.3</ecNumber>
    </recommendedName>
</protein>
<keyword evidence="5" id="KW-0808">Transferase</keyword>
<evidence type="ECO:0000256" key="5">
    <source>
        <dbReference type="ARBA" id="ARBA00022679"/>
    </source>
</evidence>
<keyword evidence="8" id="KW-0812">Transmembrane</keyword>
<dbReference type="CDD" id="cd00082">
    <property type="entry name" value="HisKA"/>
    <property type="match status" value="1"/>
</dbReference>
<feature type="transmembrane region" description="Helical" evidence="8">
    <location>
        <begin position="12"/>
        <end position="39"/>
    </location>
</feature>
<evidence type="ECO:0000313" key="11">
    <source>
        <dbReference type="EMBL" id="RKT45017.1"/>
    </source>
</evidence>
<dbReference type="InterPro" id="IPR036890">
    <property type="entry name" value="HATPase_C_sf"/>
</dbReference>
<dbReference type="OrthoDB" id="9804645at2"/>
<dbReference type="SMART" id="SM00388">
    <property type="entry name" value="HisKA"/>
    <property type="match status" value="1"/>
</dbReference>
<proteinExistence type="predicted"/>
<keyword evidence="8" id="KW-0472">Membrane</keyword>
<dbReference type="AlphaFoldDB" id="A0A495V9H0"/>
<dbReference type="CDD" id="cd06225">
    <property type="entry name" value="HAMP"/>
    <property type="match status" value="1"/>
</dbReference>
<dbReference type="EMBL" id="RBXL01000001">
    <property type="protein sequence ID" value="RKT45017.1"/>
    <property type="molecule type" value="Genomic_DNA"/>
</dbReference>
<dbReference type="GO" id="GO:0000155">
    <property type="term" value="F:phosphorelay sensor kinase activity"/>
    <property type="evidence" value="ECO:0007669"/>
    <property type="project" value="InterPro"/>
</dbReference>
<dbReference type="Proteomes" id="UP000274556">
    <property type="component" value="Unassembled WGS sequence"/>
</dbReference>
<evidence type="ECO:0000259" key="9">
    <source>
        <dbReference type="PROSITE" id="PS50109"/>
    </source>
</evidence>
<dbReference type="InterPro" id="IPR050736">
    <property type="entry name" value="Sensor_HK_Regulatory"/>
</dbReference>
<keyword evidence="6 11" id="KW-0418">Kinase</keyword>
<dbReference type="Gene3D" id="6.10.340.10">
    <property type="match status" value="1"/>
</dbReference>
<dbReference type="SMART" id="SM00304">
    <property type="entry name" value="HAMP"/>
    <property type="match status" value="1"/>
</dbReference>
<dbReference type="InterPro" id="IPR003594">
    <property type="entry name" value="HATPase_dom"/>
</dbReference>
<dbReference type="InterPro" id="IPR036097">
    <property type="entry name" value="HisK_dim/P_sf"/>
</dbReference>
<dbReference type="SUPFAM" id="SSF55874">
    <property type="entry name" value="ATPase domain of HSP90 chaperone/DNA topoisomerase II/histidine kinase"/>
    <property type="match status" value="1"/>
</dbReference>
<dbReference type="Pfam" id="PF00512">
    <property type="entry name" value="HisKA"/>
    <property type="match status" value="1"/>
</dbReference>
<keyword evidence="7" id="KW-0902">Two-component regulatory system</keyword>
<dbReference type="Pfam" id="PF00672">
    <property type="entry name" value="HAMP"/>
    <property type="match status" value="1"/>
</dbReference>
<evidence type="ECO:0000256" key="8">
    <source>
        <dbReference type="SAM" id="Phobius"/>
    </source>
</evidence>
<evidence type="ECO:0000313" key="12">
    <source>
        <dbReference type="Proteomes" id="UP000274556"/>
    </source>
</evidence>
<evidence type="ECO:0000256" key="3">
    <source>
        <dbReference type="ARBA" id="ARBA00012438"/>
    </source>
</evidence>
<evidence type="ECO:0000256" key="1">
    <source>
        <dbReference type="ARBA" id="ARBA00000085"/>
    </source>
</evidence>
<keyword evidence="4" id="KW-0597">Phosphoprotein</keyword>
<dbReference type="Pfam" id="PF02518">
    <property type="entry name" value="HATPase_c"/>
    <property type="match status" value="1"/>
</dbReference>
<comment type="caution">
    <text evidence="11">The sequence shown here is derived from an EMBL/GenBank/DDBJ whole genome shotgun (WGS) entry which is preliminary data.</text>
</comment>
<dbReference type="InterPro" id="IPR005467">
    <property type="entry name" value="His_kinase_dom"/>
</dbReference>
<dbReference type="GO" id="GO:0016020">
    <property type="term" value="C:membrane"/>
    <property type="evidence" value="ECO:0007669"/>
    <property type="project" value="UniProtKB-SubCell"/>
</dbReference>
<accession>A0A495V9H0</accession>
<dbReference type="Gene3D" id="1.10.287.130">
    <property type="match status" value="1"/>
</dbReference>
<gene>
    <name evidence="11" type="ORF">BDD21_2431</name>
</gene>
<dbReference type="InterPro" id="IPR004358">
    <property type="entry name" value="Sig_transdc_His_kin-like_C"/>
</dbReference>
<dbReference type="PROSITE" id="PS50885">
    <property type="entry name" value="HAMP"/>
    <property type="match status" value="1"/>
</dbReference>
<evidence type="ECO:0000256" key="2">
    <source>
        <dbReference type="ARBA" id="ARBA00004370"/>
    </source>
</evidence>
<sequence length="497" mass="55250">MTRHRRLDLTFSLLQLVLIGFAVVTLPLGLALATAWFAVDHLASKGQDAVVAAVRATQASRNLIEEITDVERLARQYHVLSDPALLESYEAQRESFLIHLADIAALEMGRSVRTLALDLEAASKATFAALDSGGTSAEATKTALESFAHLNVLSRDIYRESVRVVAREVEAMHREGADTRQQLLWEASASIPVALLLTFIFTMLIARPMRQLDQAIRSLGDGRFDRPIQVSGLSDLADLGERLNWLRLRLIELEEQKTFFLHHISHELKTPLTNIVEGAELLSQDVLGSLEPEQHEILDIVRVNSLQLQGLIENLLTASNGEDAAAVIAPRRIDLDDLIRKLAERHKLPARAKELDIELILSSETLWSDQERLATIVDNLLSNAIKFTAASSRVRIVTGNFNNDIYIDVRDEGKGIRPEDRENVFERFFQKPSVGNSRIRGSGLGLFIAREYALALGGRLQVMNSDEGACLRLRLPRRRFFGASEAVDAARTSSQST</sequence>
<dbReference type="InterPro" id="IPR003661">
    <property type="entry name" value="HisK_dim/P_dom"/>
</dbReference>
<dbReference type="CDD" id="cd00075">
    <property type="entry name" value="HATPase"/>
    <property type="match status" value="1"/>
</dbReference>
<evidence type="ECO:0000256" key="4">
    <source>
        <dbReference type="ARBA" id="ARBA00022553"/>
    </source>
</evidence>
<feature type="transmembrane region" description="Helical" evidence="8">
    <location>
        <begin position="183"/>
        <end position="206"/>
    </location>
</feature>
<dbReference type="PANTHER" id="PTHR43711:SF1">
    <property type="entry name" value="HISTIDINE KINASE 1"/>
    <property type="match status" value="1"/>
</dbReference>
<dbReference type="InterPro" id="IPR003660">
    <property type="entry name" value="HAMP_dom"/>
</dbReference>
<dbReference type="Gene3D" id="3.30.565.10">
    <property type="entry name" value="Histidine kinase-like ATPase, C-terminal domain"/>
    <property type="match status" value="1"/>
</dbReference>
<dbReference type="SMART" id="SM00387">
    <property type="entry name" value="HATPase_c"/>
    <property type="match status" value="1"/>
</dbReference>
<organism evidence="11 12">
    <name type="scientific">Thiocapsa rosea</name>
    <dbReference type="NCBI Taxonomy" id="69360"/>
    <lineage>
        <taxon>Bacteria</taxon>
        <taxon>Pseudomonadati</taxon>
        <taxon>Pseudomonadota</taxon>
        <taxon>Gammaproteobacteria</taxon>
        <taxon>Chromatiales</taxon>
        <taxon>Chromatiaceae</taxon>
        <taxon>Thiocapsa</taxon>
    </lineage>
</organism>
<evidence type="ECO:0000256" key="6">
    <source>
        <dbReference type="ARBA" id="ARBA00022777"/>
    </source>
</evidence>
<name>A0A495V9H0_9GAMM</name>
<dbReference type="PROSITE" id="PS50109">
    <property type="entry name" value="HIS_KIN"/>
    <property type="match status" value="1"/>
</dbReference>
<dbReference type="PRINTS" id="PR00344">
    <property type="entry name" value="BCTRLSENSOR"/>
</dbReference>
<comment type="subcellular location">
    <subcellularLocation>
        <location evidence="2">Membrane</location>
    </subcellularLocation>
</comment>
<dbReference type="SUPFAM" id="SSF47384">
    <property type="entry name" value="Homodimeric domain of signal transducing histidine kinase"/>
    <property type="match status" value="1"/>
</dbReference>
<evidence type="ECO:0000256" key="7">
    <source>
        <dbReference type="ARBA" id="ARBA00023012"/>
    </source>
</evidence>
<keyword evidence="8" id="KW-1133">Transmembrane helix</keyword>
<evidence type="ECO:0000259" key="10">
    <source>
        <dbReference type="PROSITE" id="PS50885"/>
    </source>
</evidence>
<feature type="domain" description="HAMP" evidence="10">
    <location>
        <begin position="203"/>
        <end position="255"/>
    </location>
</feature>